<evidence type="ECO:0000256" key="1">
    <source>
        <dbReference type="ARBA" id="ARBA00004236"/>
    </source>
</evidence>
<keyword evidence="8" id="KW-1185">Reference proteome</keyword>
<sequence>METEMIYALKLSVAGMLIVFTSLILISFAISLMRTIDEKLIRAKELRNEPEPKQKQTLDNITLLLISAAAAAAVRQKNFRIRSVRRIVTRDAKIAGWTMEGRSVLHGSHVLNIKTEK</sequence>
<evidence type="ECO:0000256" key="4">
    <source>
        <dbReference type="ARBA" id="ARBA00022989"/>
    </source>
</evidence>
<accession>D4H0S6</accession>
<evidence type="ECO:0008006" key="9">
    <source>
        <dbReference type="Google" id="ProtNLM"/>
    </source>
</evidence>
<comment type="subcellular location">
    <subcellularLocation>
        <location evidence="1">Cell membrane</location>
    </subcellularLocation>
</comment>
<dbReference type="InterPro" id="IPR005899">
    <property type="entry name" value="Na_pump_deCOase"/>
</dbReference>
<evidence type="ECO:0000256" key="5">
    <source>
        <dbReference type="ARBA" id="ARBA00023136"/>
    </source>
</evidence>
<dbReference type="EMBL" id="CP001968">
    <property type="protein sequence ID" value="ADD68589.1"/>
    <property type="molecule type" value="Genomic_DNA"/>
</dbReference>
<evidence type="ECO:0000256" key="3">
    <source>
        <dbReference type="ARBA" id="ARBA00022692"/>
    </source>
</evidence>
<dbReference type="Pfam" id="PF04277">
    <property type="entry name" value="OAD_gamma"/>
    <property type="match status" value="1"/>
</dbReference>
<proteinExistence type="predicted"/>
<evidence type="ECO:0000313" key="7">
    <source>
        <dbReference type="EMBL" id="ADD68589.1"/>
    </source>
</evidence>
<dbReference type="OrthoDB" id="9906309at2"/>
<evidence type="ECO:0000256" key="6">
    <source>
        <dbReference type="SAM" id="Phobius"/>
    </source>
</evidence>
<keyword evidence="4 6" id="KW-1133">Transmembrane helix</keyword>
<dbReference type="KEGG" id="dap:Dacet_1825"/>
<evidence type="ECO:0000256" key="2">
    <source>
        <dbReference type="ARBA" id="ARBA00022475"/>
    </source>
</evidence>
<dbReference type="InParanoid" id="D4H0S6"/>
<feature type="transmembrane region" description="Helical" evidence="6">
    <location>
        <begin position="12"/>
        <end position="36"/>
    </location>
</feature>
<name>D4H0S6_DENA2</name>
<protein>
    <recommendedName>
        <fullName evidence="9">Oxaloacetate decarboxylase gamma chain</fullName>
    </recommendedName>
</protein>
<keyword evidence="2" id="KW-1003">Cell membrane</keyword>
<dbReference type="RefSeq" id="WP_013011099.1">
    <property type="nucleotide sequence ID" value="NC_013943.1"/>
</dbReference>
<dbReference type="Proteomes" id="UP000002012">
    <property type="component" value="Chromosome"/>
</dbReference>
<dbReference type="eggNOG" id="ENOG5030WA2">
    <property type="taxonomic scope" value="Bacteria"/>
</dbReference>
<dbReference type="STRING" id="522772.Dacet_1825"/>
<gene>
    <name evidence="7" type="ordered locus">Dacet_1825</name>
</gene>
<dbReference type="GO" id="GO:0036376">
    <property type="term" value="P:sodium ion export across plasma membrane"/>
    <property type="evidence" value="ECO:0007669"/>
    <property type="project" value="InterPro"/>
</dbReference>
<dbReference type="PaxDb" id="522772-Dacet_1825"/>
<reference evidence="7 8" key="1">
    <citation type="journal article" date="2010" name="Stand. Genomic Sci.">
        <title>Complete genome sequence of Denitrovibrio acetiphilus type strain (N2460).</title>
        <authorList>
            <person name="Kiss H."/>
            <person name="Lang E."/>
            <person name="Lapidus A."/>
            <person name="Copeland A."/>
            <person name="Nolan M."/>
            <person name="Glavina Del Rio T."/>
            <person name="Chen F."/>
            <person name="Lucas S."/>
            <person name="Tice H."/>
            <person name="Cheng J.F."/>
            <person name="Han C."/>
            <person name="Goodwin L."/>
            <person name="Pitluck S."/>
            <person name="Liolios K."/>
            <person name="Pati A."/>
            <person name="Ivanova N."/>
            <person name="Mavromatis K."/>
            <person name="Chen A."/>
            <person name="Palaniappan K."/>
            <person name="Land M."/>
            <person name="Hauser L."/>
            <person name="Chang Y.J."/>
            <person name="Jeffries C.D."/>
            <person name="Detter J.C."/>
            <person name="Brettin T."/>
            <person name="Spring S."/>
            <person name="Rohde M."/>
            <person name="Goker M."/>
            <person name="Woyke T."/>
            <person name="Bristow J."/>
            <person name="Eisen J.A."/>
            <person name="Markowitz V."/>
            <person name="Hugenholtz P."/>
            <person name="Kyrpides N.C."/>
            <person name="Klenk H.P."/>
        </authorList>
    </citation>
    <scope>NUCLEOTIDE SEQUENCE [LARGE SCALE GENOMIC DNA]</scope>
    <source>
        <strain evidence="8">DSM 12809 / NBRC 114555 / N2460</strain>
    </source>
</reference>
<keyword evidence="3 6" id="KW-0812">Transmembrane</keyword>
<organism evidence="7 8">
    <name type="scientific">Denitrovibrio acetiphilus (strain DSM 12809 / NBRC 114555 / N2460)</name>
    <dbReference type="NCBI Taxonomy" id="522772"/>
    <lineage>
        <taxon>Bacteria</taxon>
        <taxon>Pseudomonadati</taxon>
        <taxon>Deferribacterota</taxon>
        <taxon>Deferribacteres</taxon>
        <taxon>Deferribacterales</taxon>
        <taxon>Geovibrionaceae</taxon>
        <taxon>Denitrovibrio</taxon>
    </lineage>
</organism>
<dbReference type="AlphaFoldDB" id="D4H0S6"/>
<dbReference type="GO" id="GO:0005886">
    <property type="term" value="C:plasma membrane"/>
    <property type="evidence" value="ECO:0007669"/>
    <property type="project" value="UniProtKB-SubCell"/>
</dbReference>
<dbReference type="HOGENOM" id="CLU_2080949_0_0_0"/>
<evidence type="ECO:0000313" key="8">
    <source>
        <dbReference type="Proteomes" id="UP000002012"/>
    </source>
</evidence>
<keyword evidence="5 6" id="KW-0472">Membrane</keyword>
<dbReference type="GO" id="GO:0015081">
    <property type="term" value="F:sodium ion transmembrane transporter activity"/>
    <property type="evidence" value="ECO:0007669"/>
    <property type="project" value="InterPro"/>
</dbReference>